<reference evidence="2" key="1">
    <citation type="submission" date="2020-08" db="EMBL/GenBank/DDBJ databases">
        <authorList>
            <person name="Uke A."/>
            <person name="Chhe C."/>
            <person name="Baramee S."/>
            <person name="Kosugi A."/>
        </authorList>
    </citation>
    <scope>NUCLEOTIDE SEQUENCE</scope>
    <source>
        <strain evidence="2">DA-C8</strain>
    </source>
</reference>
<evidence type="ECO:0000313" key="3">
    <source>
        <dbReference type="Proteomes" id="UP000654993"/>
    </source>
</evidence>
<evidence type="ECO:0000313" key="2">
    <source>
        <dbReference type="EMBL" id="GFR37920.1"/>
    </source>
</evidence>
<proteinExistence type="predicted"/>
<feature type="transmembrane region" description="Helical" evidence="1">
    <location>
        <begin position="216"/>
        <end position="236"/>
    </location>
</feature>
<evidence type="ECO:0008006" key="4">
    <source>
        <dbReference type="Google" id="ProtNLM"/>
    </source>
</evidence>
<comment type="caution">
    <text evidence="2">The sequence shown here is derived from an EMBL/GenBank/DDBJ whole genome shotgun (WGS) entry which is preliminary data.</text>
</comment>
<keyword evidence="1" id="KW-0472">Membrane</keyword>
<feature type="transmembrane region" description="Helical" evidence="1">
    <location>
        <begin position="7"/>
        <end position="27"/>
    </location>
</feature>
<feature type="transmembrane region" description="Helical" evidence="1">
    <location>
        <begin position="179"/>
        <end position="196"/>
    </location>
</feature>
<sequence length="239" mass="27815">MTMSASAFAIVSGIAWLIGVGIGGLWFQSVNGLLMLSTMTAALPYLWLRMRLISRQMRARMDFLPAVEIFYQAYMMVEPRNIRQVLALCLEERRLRSPVRASFERLFRHLSTNRPMEEALRIFSFSLGHVWGQYLTNLLRVGLTEGADISASLQELIRDMRQAQREDLRERNRLLEIRIANFSPPLFFLLFVLVNLRLNREQALYYYLIDAAGRHMVLNGLLLMFASFVMGIWLSMRRM</sequence>
<dbReference type="EMBL" id="BMAQ01000008">
    <property type="protein sequence ID" value="GFR37920.1"/>
    <property type="molecule type" value="Genomic_DNA"/>
</dbReference>
<keyword evidence="3" id="KW-1185">Reference proteome</keyword>
<name>A0A916QC92_9BACL</name>
<dbReference type="Proteomes" id="UP000654993">
    <property type="component" value="Unassembled WGS sequence"/>
</dbReference>
<accession>A0A916QC92</accession>
<organism evidence="2 3">
    <name type="scientific">Insulibacter thermoxylanivorax</name>
    <dbReference type="NCBI Taxonomy" id="2749268"/>
    <lineage>
        <taxon>Bacteria</taxon>
        <taxon>Bacillati</taxon>
        <taxon>Bacillota</taxon>
        <taxon>Bacilli</taxon>
        <taxon>Bacillales</taxon>
        <taxon>Paenibacillaceae</taxon>
        <taxon>Insulibacter</taxon>
    </lineage>
</organism>
<protein>
    <recommendedName>
        <fullName evidence="4">Type II secretion system protein GspF domain-containing protein</fullName>
    </recommendedName>
</protein>
<keyword evidence="1" id="KW-0812">Transmembrane</keyword>
<reference evidence="2" key="2">
    <citation type="journal article" date="2021" name="Data Brief">
        <title>Draft genome sequence data of the facultative, thermophilic, xylanolytic bacterium Paenibacillus sp. strain DA-C8.</title>
        <authorList>
            <person name="Chhe C."/>
            <person name="Uke A."/>
            <person name="Baramee S."/>
            <person name="Ungkulpasvich U."/>
            <person name="Tachaapaikoon C."/>
            <person name="Pason P."/>
            <person name="Waeonukul R."/>
            <person name="Ratanakhanokchai K."/>
            <person name="Kosugi A."/>
        </authorList>
    </citation>
    <scope>NUCLEOTIDE SEQUENCE</scope>
    <source>
        <strain evidence="2">DA-C8</strain>
    </source>
</reference>
<evidence type="ECO:0000256" key="1">
    <source>
        <dbReference type="SAM" id="Phobius"/>
    </source>
</evidence>
<feature type="transmembrane region" description="Helical" evidence="1">
    <location>
        <begin position="33"/>
        <end position="50"/>
    </location>
</feature>
<keyword evidence="1" id="KW-1133">Transmembrane helix</keyword>
<gene>
    <name evidence="2" type="ORF">PRECH8_12160</name>
</gene>
<dbReference type="AlphaFoldDB" id="A0A916QC92"/>